<dbReference type="EMBL" id="JBCNJP010000008">
    <property type="protein sequence ID" value="KAK9073772.1"/>
    <property type="molecule type" value="Genomic_DNA"/>
</dbReference>
<dbReference type="PANTHER" id="PTHR47266">
    <property type="entry name" value="ENDONUCLEASE-RELATED"/>
    <property type="match status" value="1"/>
</dbReference>
<feature type="coiled-coil region" evidence="1">
    <location>
        <begin position="187"/>
        <end position="218"/>
    </location>
</feature>
<comment type="caution">
    <text evidence="3">The sequence shown here is derived from an EMBL/GenBank/DDBJ whole genome shotgun (WGS) entry which is preliminary data.</text>
</comment>
<accession>A0AAP0DJD9</accession>
<dbReference type="AlphaFoldDB" id="A0AAP0DJD9"/>
<dbReference type="InterPro" id="IPR036397">
    <property type="entry name" value="RNaseH_sf"/>
</dbReference>
<dbReference type="GO" id="GO:0003676">
    <property type="term" value="F:nucleic acid binding"/>
    <property type="evidence" value="ECO:0007669"/>
    <property type="project" value="InterPro"/>
</dbReference>
<dbReference type="InterPro" id="IPR012337">
    <property type="entry name" value="RNaseH-like_sf"/>
</dbReference>
<dbReference type="InterPro" id="IPR001584">
    <property type="entry name" value="Integrase_cat-core"/>
</dbReference>
<feature type="domain" description="Integrase catalytic" evidence="2">
    <location>
        <begin position="1"/>
        <end position="165"/>
    </location>
</feature>
<dbReference type="InterPro" id="IPR052160">
    <property type="entry name" value="Gypsy_RT_Integrase-like"/>
</dbReference>
<gene>
    <name evidence="3" type="ORF">SSX86_006366</name>
</gene>
<name>A0AAP0DJD9_9ASTR</name>
<protein>
    <recommendedName>
        <fullName evidence="2">Integrase catalytic domain-containing protein</fullName>
    </recommendedName>
</protein>
<reference evidence="3 4" key="1">
    <citation type="submission" date="2024-04" db="EMBL/GenBank/DDBJ databases">
        <title>The reference genome of an endangered Asteraceae, Deinandra increscens subsp. villosa, native to the Central Coast of California.</title>
        <authorList>
            <person name="Guilliams M."/>
            <person name="Hasenstab-Lehman K."/>
            <person name="Meyer R."/>
            <person name="Mcevoy S."/>
        </authorList>
    </citation>
    <scope>NUCLEOTIDE SEQUENCE [LARGE SCALE GENOMIC DNA]</scope>
    <source>
        <tissue evidence="3">Leaf</tissue>
    </source>
</reference>
<evidence type="ECO:0000313" key="4">
    <source>
        <dbReference type="Proteomes" id="UP001408789"/>
    </source>
</evidence>
<evidence type="ECO:0000256" key="1">
    <source>
        <dbReference type="SAM" id="Coils"/>
    </source>
</evidence>
<dbReference type="GO" id="GO:0015074">
    <property type="term" value="P:DNA integration"/>
    <property type="evidence" value="ECO:0007669"/>
    <property type="project" value="InterPro"/>
</dbReference>
<evidence type="ECO:0000313" key="3">
    <source>
        <dbReference type="EMBL" id="KAK9073772.1"/>
    </source>
</evidence>
<dbReference type="Proteomes" id="UP001408789">
    <property type="component" value="Unassembled WGS sequence"/>
</dbReference>
<evidence type="ECO:0000259" key="2">
    <source>
        <dbReference type="PROSITE" id="PS50994"/>
    </source>
</evidence>
<sequence length="318" mass="36545">MPLQPILVVEIFDVWGIDFMGPFPNSNGFLYILVAVDYVSKWIEAIATKTNDHSVVCKFVQQYIFSRFGIPRVIISDGGSHFKNFRFGKLLKKYGIDHRIATPYHPQTSGQVEVSNRQIKEILQKTVRIDRKDWSSKLNDALWAYRTAFKTPIGTTPYRLVYGKGCHLPVELAHRALWAVKEVNLDYDAAGRERKLQLGELEELRDEAYESADAYKNKMKKVHDARLKKMDFQVGQKVWLFNSRLKLFPGKLKSKWTGPFLITSVGGYGNFEIEDMDDHLRQVVNGHRLKPYLDSADIHGQVDKDDYFLAPASESPET</sequence>
<dbReference type="PROSITE" id="PS50994">
    <property type="entry name" value="INTEGRASE"/>
    <property type="match status" value="1"/>
</dbReference>
<proteinExistence type="predicted"/>
<keyword evidence="1" id="KW-0175">Coiled coil</keyword>
<dbReference type="Gene3D" id="3.30.420.10">
    <property type="entry name" value="Ribonuclease H-like superfamily/Ribonuclease H"/>
    <property type="match status" value="1"/>
</dbReference>
<keyword evidence="4" id="KW-1185">Reference proteome</keyword>
<organism evidence="3 4">
    <name type="scientific">Deinandra increscens subsp. villosa</name>
    <dbReference type="NCBI Taxonomy" id="3103831"/>
    <lineage>
        <taxon>Eukaryota</taxon>
        <taxon>Viridiplantae</taxon>
        <taxon>Streptophyta</taxon>
        <taxon>Embryophyta</taxon>
        <taxon>Tracheophyta</taxon>
        <taxon>Spermatophyta</taxon>
        <taxon>Magnoliopsida</taxon>
        <taxon>eudicotyledons</taxon>
        <taxon>Gunneridae</taxon>
        <taxon>Pentapetalae</taxon>
        <taxon>asterids</taxon>
        <taxon>campanulids</taxon>
        <taxon>Asterales</taxon>
        <taxon>Asteraceae</taxon>
        <taxon>Asteroideae</taxon>
        <taxon>Heliantheae alliance</taxon>
        <taxon>Madieae</taxon>
        <taxon>Madiinae</taxon>
        <taxon>Deinandra</taxon>
    </lineage>
</organism>
<dbReference type="Pfam" id="PF00665">
    <property type="entry name" value="rve"/>
    <property type="match status" value="1"/>
</dbReference>
<dbReference type="SUPFAM" id="SSF53098">
    <property type="entry name" value="Ribonuclease H-like"/>
    <property type="match status" value="1"/>
</dbReference>